<feature type="region of interest" description="Disordered" evidence="4">
    <location>
        <begin position="375"/>
        <end position="423"/>
    </location>
</feature>
<evidence type="ECO:0000256" key="3">
    <source>
        <dbReference type="PROSITE-ProRule" id="PRU00176"/>
    </source>
</evidence>
<keyword evidence="7" id="KW-1185">Reference proteome</keyword>
<accession>A0A200RCU0</accession>
<feature type="domain" description="RRM" evidence="5">
    <location>
        <begin position="222"/>
        <end position="295"/>
    </location>
</feature>
<keyword evidence="2 3" id="KW-0694">RNA-binding</keyword>
<dbReference type="InterPro" id="IPR035979">
    <property type="entry name" value="RBD_domain_sf"/>
</dbReference>
<dbReference type="InterPro" id="IPR012677">
    <property type="entry name" value="Nucleotide-bd_a/b_plait_sf"/>
</dbReference>
<evidence type="ECO:0000313" key="6">
    <source>
        <dbReference type="EMBL" id="OVA20537.1"/>
    </source>
</evidence>
<dbReference type="OMA" id="QELMPAP"/>
<dbReference type="Gene3D" id="3.30.70.330">
    <property type="match status" value="2"/>
</dbReference>
<dbReference type="InParanoid" id="A0A200RCU0"/>
<evidence type="ECO:0000313" key="7">
    <source>
        <dbReference type="Proteomes" id="UP000195402"/>
    </source>
</evidence>
<feature type="compositionally biased region" description="Polar residues" evidence="4">
    <location>
        <begin position="378"/>
        <end position="394"/>
    </location>
</feature>
<dbReference type="FunCoup" id="A0A200RCU0">
    <property type="interactions" value="51"/>
</dbReference>
<evidence type="ECO:0000259" key="5">
    <source>
        <dbReference type="PROSITE" id="PS50102"/>
    </source>
</evidence>
<dbReference type="InterPro" id="IPR000504">
    <property type="entry name" value="RRM_dom"/>
</dbReference>
<dbReference type="GO" id="GO:0003723">
    <property type="term" value="F:RNA binding"/>
    <property type="evidence" value="ECO:0007669"/>
    <property type="project" value="UniProtKB-UniRule"/>
</dbReference>
<sequence length="633" mass="70336">MEETGIRLPGYLLDPQAEEFRPRNPSPENHFTLHHPQIYYSSYPPSTGMQVMPAYFDGVLGYHQSSSPTAYVRPNEALPPPITSPPLPPLSTAATRALLLTSVPAEVTEAIVRRDMEVFGEVRAVQMERLQDGIVTVHFYDLRHAQVAMKEIQEQHMQQQIRSRQHYNALLMGNNWENSDQVLPFLQLPPLMGHRGLIEGRVVWAQFTLPAIVPGHVGRNQGTLVVFNLDSGVSEIKLKELFEVFGPVKEIRETPSKKNQRFLEFFDIRDAARALSEMDGKEIHGKRVIIEFSRPGGHSRKSFDHRSTSNSQLPQHQRGKKSSSAGGGFCRYSSNNNLKSSNINGAAATAGITDSMSSMSLVGSGNFTTSSEADEKNYINNGSSKRSTTASNAKNKSKSIGAAGAAVQLERKRSSRSWKSSSSRQKSCLGANFLIDEAAIMESNSIRDTRTTVMIKNIPNKYSQKLLLNMLDNHCIHCNEQINDGDDQPLSSYDFLYLPIDFNNKCNVGYGFVNLTSPQAAWRLYKAFHLQPWEVFNSRKICEVTYARLQGLEALKEHFKNSKFACETEEYLPVVFSPPRDGKEQLTEPLAVGAIFANITTGSGNSSSSGSVVSSASNIQVHQQLHHPMGACR</sequence>
<dbReference type="SMART" id="SM00360">
    <property type="entry name" value="RRM"/>
    <property type="match status" value="2"/>
</dbReference>
<comment type="caution">
    <text evidence="6">The sequence shown here is derived from an EMBL/GenBank/DDBJ whole genome shotgun (WGS) entry which is preliminary data.</text>
</comment>
<dbReference type="Pfam" id="PF00076">
    <property type="entry name" value="RRM_1"/>
    <property type="match status" value="1"/>
</dbReference>
<dbReference type="SUPFAM" id="SSF54928">
    <property type="entry name" value="RNA-binding domain, RBD"/>
    <property type="match status" value="3"/>
</dbReference>
<dbReference type="FunFam" id="3.30.70.330:FF:001402">
    <property type="entry name" value="Terminal EAR1-like 1"/>
    <property type="match status" value="1"/>
</dbReference>
<dbReference type="PANTHER" id="PTHR23189">
    <property type="entry name" value="RNA RECOGNITION MOTIF-CONTAINING"/>
    <property type="match status" value="1"/>
</dbReference>
<evidence type="ECO:0000256" key="1">
    <source>
        <dbReference type="ARBA" id="ARBA00022737"/>
    </source>
</evidence>
<dbReference type="Proteomes" id="UP000195402">
    <property type="component" value="Unassembled WGS sequence"/>
</dbReference>
<organism evidence="6 7">
    <name type="scientific">Macleaya cordata</name>
    <name type="common">Five-seeded plume-poppy</name>
    <name type="synonym">Bocconia cordata</name>
    <dbReference type="NCBI Taxonomy" id="56857"/>
    <lineage>
        <taxon>Eukaryota</taxon>
        <taxon>Viridiplantae</taxon>
        <taxon>Streptophyta</taxon>
        <taxon>Embryophyta</taxon>
        <taxon>Tracheophyta</taxon>
        <taxon>Spermatophyta</taxon>
        <taxon>Magnoliopsida</taxon>
        <taxon>Ranunculales</taxon>
        <taxon>Papaveraceae</taxon>
        <taxon>Papaveroideae</taxon>
        <taxon>Macleaya</taxon>
    </lineage>
</organism>
<evidence type="ECO:0000256" key="4">
    <source>
        <dbReference type="SAM" id="MobiDB-lite"/>
    </source>
</evidence>
<dbReference type="InterPro" id="IPR007201">
    <property type="entry name" value="Mei2-like_Rrm_C"/>
</dbReference>
<dbReference type="Pfam" id="PF04059">
    <property type="entry name" value="RRM_2"/>
    <property type="match status" value="1"/>
</dbReference>
<dbReference type="CDD" id="cd12530">
    <property type="entry name" value="RRM3_EAR1_like"/>
    <property type="match status" value="1"/>
</dbReference>
<gene>
    <name evidence="6" type="ORF">BVC80_1065g89</name>
</gene>
<proteinExistence type="predicted"/>
<dbReference type="EMBL" id="MVGT01000078">
    <property type="protein sequence ID" value="OVA20537.1"/>
    <property type="molecule type" value="Genomic_DNA"/>
</dbReference>
<dbReference type="OrthoDB" id="417481at2759"/>
<dbReference type="FunFam" id="3.30.70.330:FF:000101">
    <property type="entry name" value="Protein MEI2-like 1"/>
    <property type="match status" value="1"/>
</dbReference>
<dbReference type="InterPro" id="IPR034458">
    <property type="entry name" value="EAR1-like_RRM3"/>
</dbReference>
<dbReference type="AlphaFoldDB" id="A0A200RCU0"/>
<keyword evidence="1" id="KW-0677">Repeat</keyword>
<name>A0A200RCU0_MACCD</name>
<feature type="region of interest" description="Disordered" evidence="4">
    <location>
        <begin position="294"/>
        <end position="328"/>
    </location>
</feature>
<dbReference type="PROSITE" id="PS50102">
    <property type="entry name" value="RRM"/>
    <property type="match status" value="1"/>
</dbReference>
<reference evidence="6 7" key="1">
    <citation type="journal article" date="2017" name="Mol. Plant">
        <title>The Genome of Medicinal Plant Macleaya cordata Provides New Insights into Benzylisoquinoline Alkaloids Metabolism.</title>
        <authorList>
            <person name="Liu X."/>
            <person name="Liu Y."/>
            <person name="Huang P."/>
            <person name="Ma Y."/>
            <person name="Qing Z."/>
            <person name="Tang Q."/>
            <person name="Cao H."/>
            <person name="Cheng P."/>
            <person name="Zheng Y."/>
            <person name="Yuan Z."/>
            <person name="Zhou Y."/>
            <person name="Liu J."/>
            <person name="Tang Z."/>
            <person name="Zhuo Y."/>
            <person name="Zhang Y."/>
            <person name="Yu L."/>
            <person name="Huang J."/>
            <person name="Yang P."/>
            <person name="Peng Q."/>
            <person name="Zhang J."/>
            <person name="Jiang W."/>
            <person name="Zhang Z."/>
            <person name="Lin K."/>
            <person name="Ro D.K."/>
            <person name="Chen X."/>
            <person name="Xiong X."/>
            <person name="Shang Y."/>
            <person name="Huang S."/>
            <person name="Zeng J."/>
        </authorList>
    </citation>
    <scope>NUCLEOTIDE SEQUENCE [LARGE SCALE GENOMIC DNA]</scope>
    <source>
        <strain evidence="7">cv. BLH2017</strain>
        <tissue evidence="6">Root</tissue>
    </source>
</reference>
<protein>
    <submittedName>
        <fullName evidence="6">RNA recognition motif domain</fullName>
    </submittedName>
</protein>
<evidence type="ECO:0000256" key="2">
    <source>
        <dbReference type="ARBA" id="ARBA00022884"/>
    </source>
</evidence>